<accession>A0A6J4Q267</accession>
<gene>
    <name evidence="1" type="ORF">AVDCRST_MAG15-2924</name>
</gene>
<dbReference type="AlphaFoldDB" id="A0A6J4Q267"/>
<dbReference type="EMBL" id="CADCUU010000405">
    <property type="protein sequence ID" value="CAA9428769.1"/>
    <property type="molecule type" value="Genomic_DNA"/>
</dbReference>
<proteinExistence type="predicted"/>
<name>A0A6J4Q267_9RHOB</name>
<protein>
    <submittedName>
        <fullName evidence="1">Uncharacterized protein</fullName>
    </submittedName>
</protein>
<organism evidence="1">
    <name type="scientific">uncultured Rubellimicrobium sp</name>
    <dbReference type="NCBI Taxonomy" id="543078"/>
    <lineage>
        <taxon>Bacteria</taxon>
        <taxon>Pseudomonadati</taxon>
        <taxon>Pseudomonadota</taxon>
        <taxon>Alphaproteobacteria</taxon>
        <taxon>Rhodobacterales</taxon>
        <taxon>Roseobacteraceae</taxon>
        <taxon>Rubellimicrobium</taxon>
        <taxon>environmental samples</taxon>
    </lineage>
</organism>
<evidence type="ECO:0000313" key="1">
    <source>
        <dbReference type="EMBL" id="CAA9428769.1"/>
    </source>
</evidence>
<sequence length="53" mass="5557">MFELATQELRGLDDTQLRALIVRLCEAEVVALGAFAGLCGGATHRLLPTAGST</sequence>
<reference evidence="1" key="1">
    <citation type="submission" date="2020-02" db="EMBL/GenBank/DDBJ databases">
        <authorList>
            <person name="Meier V. D."/>
        </authorList>
    </citation>
    <scope>NUCLEOTIDE SEQUENCE</scope>
    <source>
        <strain evidence="1">AVDCRST_MAG15</strain>
    </source>
</reference>